<feature type="region of interest" description="Disordered" evidence="13">
    <location>
        <begin position="1515"/>
        <end position="1544"/>
    </location>
</feature>
<feature type="compositionally biased region" description="Basic and acidic residues" evidence="13">
    <location>
        <begin position="1852"/>
        <end position="1871"/>
    </location>
</feature>
<feature type="compositionally biased region" description="Polar residues" evidence="13">
    <location>
        <begin position="1872"/>
        <end position="1901"/>
    </location>
</feature>
<evidence type="ECO:0000313" key="16">
    <source>
        <dbReference type="EMBL" id="SMN19246.1"/>
    </source>
</evidence>
<gene>
    <name evidence="16" type="ORF">KASA_0P04268G</name>
</gene>
<evidence type="ECO:0000256" key="11">
    <source>
        <dbReference type="PROSITE-ProRule" id="PRU00091"/>
    </source>
</evidence>
<evidence type="ECO:0000256" key="6">
    <source>
        <dbReference type="ARBA" id="ARBA00022771"/>
    </source>
</evidence>
<feature type="region of interest" description="Disordered" evidence="13">
    <location>
        <begin position="71"/>
        <end position="93"/>
    </location>
</feature>
<dbReference type="Gene3D" id="3.30.800.10">
    <property type="entry name" value="Phosphatidylinositol Phosphate Kinase II Beta"/>
    <property type="match status" value="1"/>
</dbReference>
<dbReference type="Pfam" id="PF01504">
    <property type="entry name" value="PIP5K"/>
    <property type="match status" value="1"/>
</dbReference>
<evidence type="ECO:0000256" key="7">
    <source>
        <dbReference type="ARBA" id="ARBA00022777"/>
    </source>
</evidence>
<keyword evidence="9 12" id="KW-0067">ATP-binding</keyword>
<feature type="region of interest" description="Disordered" evidence="13">
    <location>
        <begin position="481"/>
        <end position="504"/>
    </location>
</feature>
<organism evidence="16 17">
    <name type="scientific">Maudiozyma saulgeensis</name>
    <dbReference type="NCBI Taxonomy" id="1789683"/>
    <lineage>
        <taxon>Eukaryota</taxon>
        <taxon>Fungi</taxon>
        <taxon>Dikarya</taxon>
        <taxon>Ascomycota</taxon>
        <taxon>Saccharomycotina</taxon>
        <taxon>Saccharomycetes</taxon>
        <taxon>Saccharomycetales</taxon>
        <taxon>Saccharomycetaceae</taxon>
        <taxon>Maudiozyma</taxon>
    </lineage>
</organism>
<dbReference type="InterPro" id="IPR017455">
    <property type="entry name" value="Znf_FYVE-rel"/>
</dbReference>
<keyword evidence="17" id="KW-1185">Reference proteome</keyword>
<dbReference type="FunFam" id="3.30.800.10:FF:000005">
    <property type="entry name" value="1-phosphatidylinositol-3-phosphate 5-kinase (Fab1)"/>
    <property type="match status" value="1"/>
</dbReference>
<dbReference type="InterPro" id="IPR013083">
    <property type="entry name" value="Znf_RING/FYVE/PHD"/>
</dbReference>
<dbReference type="SUPFAM" id="SSF54849">
    <property type="entry name" value="GroEL-intermediate domain like"/>
    <property type="match status" value="1"/>
</dbReference>
<sequence>MSNENISKDENSIHSNMGSNNQFNTLTSIDKPEFLGRPIPMPLKSTTNIDINPVLSNITVPNKIFLDNTSQKSSVAPTATTTATATTATTATSTVQSQIDNPIDLRKIRADDNISVPNKKNNNAGSIPIPKTFSPAVAARIPSIKDSSTTLSREQQQQQNKNTSLTFTLNNEKKLKRSSTYASKSTVKAIPIASNKKNNTLNYSLNDAESSISRSSSMTTSLSRSFLFGFYNDNKKSKQTTKNVLSKEYWMKDESSKECFTCGKPFNTFRRKHHCRICGQIFCSSCTLQIPAEKFGFSGNMRVCSNCFEQANNYEDSSDEDEDNIVDVSGQVIDHPHSLLKNDIDNDYNNNNNNISRSMTSINEEYYDSQNPSELSTNGKQNEILLLNNDDVQSIMTSGEDSKLFVSTPPPPPKMAIPATRQGESLEISFKDNTGRNKKIISPNNNVNHGLPSVMKMVSPSNHNSYNRDPHSLRDISLLRTPSSSPFKSGNFSNKGETNYHQPYHVRNKPSATRLGRSIFNYVTSATSAPFDERSETTLHDNQQRQATDHAKNIIENLTNKNFKFKFNYGQKSNDNKELEQTVSDSDSQKTQTKLTPDETREDEGTMSIYSSLNGAVHSDNPIRSTRNSTRSFQRAEASLQRMRSRRKSKSKTGTVNIYRDINLLTHSTPNLLSVVSDNDTSEFAIGKFPDDSSVVNEDNNSQSFDTIEGTDFNSKTNMNLSGSQNSKPQTTPNSLSNSMIISSKHNSGKSNTFNQWKRLSSMSGLRYHQGNKNVLNEVATLHFKELLIQVLNDQDITNTDKWLNILEDMALANIQNITLSARDSNTLDYRQKYVKIKRITGGSITDSEYIDGIVFAKALPMKGMPRYVDNPRILLVMFPLEYQRNENQFLSIESVFSQEKEYLNKLISRITSLNPDIIFAGANVSGYALQLLHDAGIVVQFNIKPQVIERIARLTEADIAISIDKLASNVKMGECASFEIKTYIYGNISRTYTFLRGCNSSLGGTILLRGDNADNLRKIKHVVEFMVYVEFSLKLESSFFNDNFIQLSTNFYLQQKIEKETMVCSGYFSDFLQKLNKRILTVSPTVEFPIPFLLKRARDIEANIDHKLLEYDKLNDDSTTNDANQLTDLDIKSTLTLTDVKHISKFIMEREINDLKLQFQRKSRQWEVSYSLSSNLLGTGSHQSITVLYSMVSTKTATPCIDPQLVTIDYFWDTDISIGQFIENVVSTAWYPCDGGCNGLLFDHYRSYVHGSGKVDVLIEKFQTKLPKLKNVILTWSYCKKCGTSTPILQLSEKTWNYSFGKYLEVMFWSKKGSLSDIGKCEHDFTKDHVKYFGYNDLVVRMEYSDLEIYELLTPPPKINWKPKVDIKMKVELYYQILDKINMFYESVTNRLDRIKLDSLSEEKIQSGEEIILSLKEKSETEKKTLFDNLETIYRGTSGDSHLKLNSIVKELYDNALAWDSEFSSFGKTFLPSETDISRITTNQLKKFFSDENNDRKNSISSLGSSKFKEPKSIIDATSEQKYNEEKAVEEPTKTASTEEIPNLKPDINSFSEIDTSPGEIKTIDNQPIPLLHKTHIPSPLIDSNINKDGRSYSNSSKSNNVTKLANFFDQMHLDAISKEFDLQRELQRRKLNMTKYQGLKPQSISPIVEIYKDVNDAVDEPLHDINKDNHVDSLFSYKKGAQLGDRSSPTQQLNQNLENELENSITQWGQHFLKKDDVTKPKDGDLVIEFADKVTDSNTPEPLPPVTTPTVAVKDDSTPAPEKNLLMKALTNFWADRSPSLWNPLLYPTSPTEHVFSDNTVIIREDEPSSLIAFCLNTTDYRTKINKMETQHKQKVSGDGTLDEVQTNHTNDEQVSETHKVEASDKESTSRMIETGSTTTVTGEHNTNGNTATPSVNQPVDNEFNTLESFMTKKTAVHLRYQFEDELTVMSCKIFFTEHFDAFRRICNCGDNFIQSLSRCVKWDSSGGKSGSGFLKTLDDRFVIKELSHSELDAFIKFAPSYFEYMAQAMFHDLPTSLAKVFGFYQIQVKNSLSGSKSYKMDVIIMENLFYEKKTSRIFDLKGSMRNRHVEQTGKENEVLLDENMVEYIYESPIHVREYDKKLLRASLWNDTLFLAKMNVMDYSLVVGIDNDNYTLVVGIIDFIRTFTWDKKLESWVKEKGLVGGGSSSIIKQPTVVTPRQYKNRFREAMERYILMVPDPWFQETN</sequence>
<dbReference type="CDD" id="cd03334">
    <property type="entry name" value="Fab1_TCP"/>
    <property type="match status" value="1"/>
</dbReference>
<dbReference type="GO" id="GO:0010008">
    <property type="term" value="C:endosome membrane"/>
    <property type="evidence" value="ECO:0007669"/>
    <property type="project" value="TreeGrafter"/>
</dbReference>
<dbReference type="FunFam" id="3.30.810.10:FF:000001">
    <property type="entry name" value="1-phosphatidylinositol 3-phosphate 5-kinase FAB1"/>
    <property type="match status" value="1"/>
</dbReference>
<evidence type="ECO:0000256" key="1">
    <source>
        <dbReference type="ARBA" id="ARBA00000768"/>
    </source>
</evidence>
<evidence type="ECO:0000256" key="2">
    <source>
        <dbReference type="ARBA" id="ARBA00012009"/>
    </source>
</evidence>
<evidence type="ECO:0000256" key="12">
    <source>
        <dbReference type="PROSITE-ProRule" id="PRU00781"/>
    </source>
</evidence>
<dbReference type="OrthoDB" id="158357at2759"/>
<feature type="region of interest" description="Disordered" evidence="13">
    <location>
        <begin position="1833"/>
        <end position="1901"/>
    </location>
</feature>
<feature type="region of interest" description="Disordered" evidence="13">
    <location>
        <begin position="1737"/>
        <end position="1761"/>
    </location>
</feature>
<dbReference type="STRING" id="1789683.A0A1X7R1X3"/>
<proteinExistence type="predicted"/>
<keyword evidence="6 11" id="KW-0863">Zinc-finger</keyword>
<keyword evidence="3 12" id="KW-0808">Transferase</keyword>
<dbReference type="SUPFAM" id="SSF57903">
    <property type="entry name" value="FYVE/PHD zinc finger"/>
    <property type="match status" value="1"/>
</dbReference>
<evidence type="ECO:0000256" key="3">
    <source>
        <dbReference type="ARBA" id="ARBA00022679"/>
    </source>
</evidence>
<protein>
    <recommendedName>
        <fullName evidence="2">1-phosphatidylinositol-3-phosphate 5-kinase</fullName>
        <ecNumber evidence="2">2.7.1.150</ecNumber>
    </recommendedName>
    <alternativeName>
        <fullName evidence="10">Type III PIP kinase</fullName>
    </alternativeName>
</protein>
<evidence type="ECO:0000256" key="9">
    <source>
        <dbReference type="ARBA" id="ARBA00022840"/>
    </source>
</evidence>
<dbReference type="Gene3D" id="3.30.40.10">
    <property type="entry name" value="Zinc/RING finger domain, C3HC4 (zinc finger)"/>
    <property type="match status" value="1"/>
</dbReference>
<dbReference type="EMBL" id="FXLY01000003">
    <property type="protein sequence ID" value="SMN19246.1"/>
    <property type="molecule type" value="Genomic_DNA"/>
</dbReference>
<dbReference type="SMART" id="SM00064">
    <property type="entry name" value="FYVE"/>
    <property type="match status" value="1"/>
</dbReference>
<dbReference type="CDD" id="cd17300">
    <property type="entry name" value="PIPKc_PIKfyve"/>
    <property type="match status" value="1"/>
</dbReference>
<dbReference type="InterPro" id="IPR002498">
    <property type="entry name" value="PInositol-4-P-4/5-kinase_core"/>
</dbReference>
<dbReference type="InterPro" id="IPR044769">
    <property type="entry name" value="PIKfyve_PIPKc"/>
</dbReference>
<dbReference type="GO" id="GO:0000285">
    <property type="term" value="F:1-phosphatidylinositol-3-phosphate 5-kinase activity"/>
    <property type="evidence" value="ECO:0007669"/>
    <property type="project" value="UniProtKB-EC"/>
</dbReference>
<dbReference type="PANTHER" id="PTHR45748">
    <property type="entry name" value="1-PHOSPHATIDYLINOSITOL 3-PHOSPHATE 5-KINASE-RELATED"/>
    <property type="match status" value="1"/>
</dbReference>
<keyword evidence="7 12" id="KW-0418">Kinase</keyword>
<dbReference type="SMART" id="SM00330">
    <property type="entry name" value="PIPKc"/>
    <property type="match status" value="1"/>
</dbReference>
<dbReference type="GO" id="GO:0005524">
    <property type="term" value="F:ATP binding"/>
    <property type="evidence" value="ECO:0007669"/>
    <property type="project" value="UniProtKB-UniRule"/>
</dbReference>
<dbReference type="Pfam" id="PF00118">
    <property type="entry name" value="Cpn60_TCP1"/>
    <property type="match status" value="1"/>
</dbReference>
<dbReference type="PROSITE" id="PS50178">
    <property type="entry name" value="ZF_FYVE"/>
    <property type="match status" value="1"/>
</dbReference>
<dbReference type="PANTHER" id="PTHR45748:SF7">
    <property type="entry name" value="1-PHOSPHATIDYLINOSITOL 3-PHOSPHATE 5-KINASE-RELATED"/>
    <property type="match status" value="1"/>
</dbReference>
<comment type="catalytic activity">
    <reaction evidence="1">
        <text>a 1,2-diacyl-sn-glycero-3-phospho-(1D-myo-inositol-3-phosphate) + ATP = a 1,2-diacyl-sn-glycero-3-phospho-(1D-myo-inositol-3,5-bisphosphate) + ADP + H(+)</text>
        <dbReference type="Rhea" id="RHEA:13609"/>
        <dbReference type="ChEBI" id="CHEBI:15378"/>
        <dbReference type="ChEBI" id="CHEBI:30616"/>
        <dbReference type="ChEBI" id="CHEBI:57923"/>
        <dbReference type="ChEBI" id="CHEBI:58088"/>
        <dbReference type="ChEBI" id="CHEBI:456216"/>
        <dbReference type="EC" id="2.7.1.150"/>
    </reaction>
</comment>
<dbReference type="FunFam" id="3.30.40.10:FF:000283">
    <property type="entry name" value="1-phosphatidylinositol-3-phosphate 5-kinase (Fab1)"/>
    <property type="match status" value="1"/>
</dbReference>
<dbReference type="InterPro" id="IPR002423">
    <property type="entry name" value="Cpn60/GroEL/TCP-1"/>
</dbReference>
<keyword evidence="4" id="KW-0479">Metal-binding</keyword>
<evidence type="ECO:0000259" key="14">
    <source>
        <dbReference type="PROSITE" id="PS50178"/>
    </source>
</evidence>
<accession>A0A1X7R1X3</accession>
<dbReference type="FunFam" id="3.50.7.10:FF:000007">
    <property type="entry name" value="1-phosphatidylinositol 3-phosphate 5-kinase isoform X1"/>
    <property type="match status" value="1"/>
</dbReference>
<dbReference type="InterPro" id="IPR027483">
    <property type="entry name" value="PInositol-4-P-4/5-kinase_C_sf"/>
</dbReference>
<dbReference type="PROSITE" id="PS51455">
    <property type="entry name" value="PIPK"/>
    <property type="match status" value="1"/>
</dbReference>
<feature type="region of interest" description="Disordered" evidence="13">
    <location>
        <begin position="1"/>
        <end position="25"/>
    </location>
</feature>
<reference evidence="16 17" key="1">
    <citation type="submission" date="2017-04" db="EMBL/GenBank/DDBJ databases">
        <authorList>
            <person name="Afonso C.L."/>
            <person name="Miller P.J."/>
            <person name="Scott M.A."/>
            <person name="Spackman E."/>
            <person name="Goraichik I."/>
            <person name="Dimitrov K.M."/>
            <person name="Suarez D.L."/>
            <person name="Swayne D.E."/>
        </authorList>
    </citation>
    <scope>NUCLEOTIDE SEQUENCE [LARGE SCALE GENOMIC DNA]</scope>
</reference>
<feature type="compositionally biased region" description="Basic and acidic residues" evidence="13">
    <location>
        <begin position="1"/>
        <end position="12"/>
    </location>
</feature>
<dbReference type="EC" id="2.7.1.150" evidence="2"/>
<feature type="region of interest" description="Disordered" evidence="13">
    <location>
        <begin position="574"/>
        <end position="633"/>
    </location>
</feature>
<dbReference type="SUPFAM" id="SSF56104">
    <property type="entry name" value="SAICAR synthase-like"/>
    <property type="match status" value="1"/>
</dbReference>
<dbReference type="GO" id="GO:0032266">
    <property type="term" value="F:phosphatidylinositol-3-phosphate binding"/>
    <property type="evidence" value="ECO:0007669"/>
    <property type="project" value="UniProtKB-ARBA"/>
</dbReference>
<dbReference type="Gene3D" id="3.30.810.10">
    <property type="entry name" value="2-Layer Sandwich"/>
    <property type="match status" value="1"/>
</dbReference>
<feature type="compositionally biased region" description="Polar residues" evidence="13">
    <location>
        <begin position="581"/>
        <end position="595"/>
    </location>
</feature>
<dbReference type="InterPro" id="IPR027409">
    <property type="entry name" value="GroEL-like_apical_dom_sf"/>
</dbReference>
<dbReference type="GO" id="GO:0000329">
    <property type="term" value="C:fungal-type vacuole membrane"/>
    <property type="evidence" value="ECO:0007669"/>
    <property type="project" value="TreeGrafter"/>
</dbReference>
<dbReference type="SUPFAM" id="SSF52029">
    <property type="entry name" value="GroEL apical domain-like"/>
    <property type="match status" value="1"/>
</dbReference>
<dbReference type="Gene3D" id="3.50.7.10">
    <property type="entry name" value="GroEL"/>
    <property type="match status" value="1"/>
</dbReference>
<evidence type="ECO:0000256" key="4">
    <source>
        <dbReference type="ARBA" id="ARBA00022723"/>
    </source>
</evidence>
<evidence type="ECO:0000256" key="8">
    <source>
        <dbReference type="ARBA" id="ARBA00022833"/>
    </source>
</evidence>
<dbReference type="Pfam" id="PF01363">
    <property type="entry name" value="FYVE"/>
    <property type="match status" value="1"/>
</dbReference>
<dbReference type="GO" id="GO:0051082">
    <property type="term" value="F:unfolded protein binding"/>
    <property type="evidence" value="ECO:0007669"/>
    <property type="project" value="UniProtKB-ARBA"/>
</dbReference>
<feature type="domain" description="PIPK" evidence="15">
    <location>
        <begin position="1871"/>
        <end position="2196"/>
    </location>
</feature>
<feature type="compositionally biased region" description="Basic and acidic residues" evidence="13">
    <location>
        <begin position="1523"/>
        <end position="1534"/>
    </location>
</feature>
<evidence type="ECO:0000256" key="13">
    <source>
        <dbReference type="SAM" id="MobiDB-lite"/>
    </source>
</evidence>
<dbReference type="InterPro" id="IPR011011">
    <property type="entry name" value="Znf_FYVE_PHD"/>
</dbReference>
<dbReference type="InterPro" id="IPR027410">
    <property type="entry name" value="TCP-1-like_intermed_sf"/>
</dbReference>
<dbReference type="GO" id="GO:0008270">
    <property type="term" value="F:zinc ion binding"/>
    <property type="evidence" value="ECO:0007669"/>
    <property type="project" value="UniProtKB-KW"/>
</dbReference>
<keyword evidence="8" id="KW-0862">Zinc</keyword>
<feature type="compositionally biased region" description="Polar residues" evidence="13">
    <location>
        <begin position="481"/>
        <end position="501"/>
    </location>
</feature>
<dbReference type="Proteomes" id="UP000196158">
    <property type="component" value="Unassembled WGS sequence"/>
</dbReference>
<feature type="compositionally biased region" description="Polar residues" evidence="13">
    <location>
        <begin position="13"/>
        <end position="25"/>
    </location>
</feature>
<keyword evidence="5 12" id="KW-0547">Nucleotide-binding</keyword>
<feature type="domain" description="FYVE-type" evidence="14">
    <location>
        <begin position="253"/>
        <end position="312"/>
    </location>
</feature>
<feature type="compositionally biased region" description="Low complexity" evidence="13">
    <location>
        <begin position="78"/>
        <end position="92"/>
    </location>
</feature>
<name>A0A1X7R1X3_9SACH</name>
<evidence type="ECO:0000256" key="10">
    <source>
        <dbReference type="ARBA" id="ARBA00075294"/>
    </source>
</evidence>
<dbReference type="InterPro" id="IPR000306">
    <property type="entry name" value="Znf_FYVE"/>
</dbReference>
<evidence type="ECO:0000256" key="5">
    <source>
        <dbReference type="ARBA" id="ARBA00022741"/>
    </source>
</evidence>
<evidence type="ECO:0000313" key="17">
    <source>
        <dbReference type="Proteomes" id="UP000196158"/>
    </source>
</evidence>
<dbReference type="InterPro" id="IPR027484">
    <property type="entry name" value="PInositol-4-P-5-kinase_N"/>
</dbReference>
<evidence type="ECO:0000259" key="15">
    <source>
        <dbReference type="PROSITE" id="PS51455"/>
    </source>
</evidence>
<dbReference type="GO" id="GO:0046854">
    <property type="term" value="P:phosphatidylinositol phosphate biosynthetic process"/>
    <property type="evidence" value="ECO:0007669"/>
    <property type="project" value="TreeGrafter"/>
</dbReference>
<feature type="compositionally biased region" description="Polar residues" evidence="13">
    <location>
        <begin position="622"/>
        <end position="633"/>
    </location>
</feature>